<dbReference type="AlphaFoldDB" id="A0A1U7J735"/>
<evidence type="ECO:0000259" key="2">
    <source>
        <dbReference type="Pfam" id="PF00582"/>
    </source>
</evidence>
<dbReference type="PANTHER" id="PTHR46268">
    <property type="entry name" value="STRESS RESPONSE PROTEIN NHAX"/>
    <property type="match status" value="1"/>
</dbReference>
<sequence>MYSKILVALDNSPTSNALFDQALELAQATDGALLLVHSLSNQDESSPLPMSAQLDNIYWAPGTELDLEAWRLAWTRYENESLDRLRHYAATANTAGVPTEFRQLIGNPATVICKAAQEWGADLILIGNRGRTGLSELVLGSVSNHVMHRATCSVLVMKAKTPSPTNTPITAGVA</sequence>
<comment type="similarity">
    <text evidence="1">Belongs to the universal stress protein A family.</text>
</comment>
<keyword evidence="4" id="KW-1185">Reference proteome</keyword>
<accession>A0A1U7J735</accession>
<organism evidence="3 4">
    <name type="scientific">Phormidium tenue NIES-30</name>
    <dbReference type="NCBI Taxonomy" id="549789"/>
    <lineage>
        <taxon>Bacteria</taxon>
        <taxon>Bacillati</taxon>
        <taxon>Cyanobacteriota</taxon>
        <taxon>Cyanophyceae</taxon>
        <taxon>Oscillatoriophycideae</taxon>
        <taxon>Oscillatoriales</taxon>
        <taxon>Oscillatoriaceae</taxon>
        <taxon>Phormidium</taxon>
    </lineage>
</organism>
<evidence type="ECO:0000313" key="3">
    <source>
        <dbReference type="EMBL" id="OKH48788.1"/>
    </source>
</evidence>
<dbReference type="InterPro" id="IPR006015">
    <property type="entry name" value="Universal_stress_UspA"/>
</dbReference>
<dbReference type="SUPFAM" id="SSF52402">
    <property type="entry name" value="Adenine nucleotide alpha hydrolases-like"/>
    <property type="match status" value="1"/>
</dbReference>
<evidence type="ECO:0000313" key="4">
    <source>
        <dbReference type="Proteomes" id="UP000185557"/>
    </source>
</evidence>
<gene>
    <name evidence="3" type="ORF">NIES30_09670</name>
</gene>
<dbReference type="OrthoDB" id="516822at2"/>
<dbReference type="InterPro" id="IPR006016">
    <property type="entry name" value="UspA"/>
</dbReference>
<dbReference type="PRINTS" id="PR01438">
    <property type="entry name" value="UNVRSLSTRESS"/>
</dbReference>
<name>A0A1U7J735_9CYAN</name>
<dbReference type="EMBL" id="MRCG01000005">
    <property type="protein sequence ID" value="OKH48788.1"/>
    <property type="molecule type" value="Genomic_DNA"/>
</dbReference>
<dbReference type="Pfam" id="PF00582">
    <property type="entry name" value="Usp"/>
    <property type="match status" value="1"/>
</dbReference>
<proteinExistence type="inferred from homology"/>
<comment type="caution">
    <text evidence="3">The sequence shown here is derived from an EMBL/GenBank/DDBJ whole genome shotgun (WGS) entry which is preliminary data.</text>
</comment>
<feature type="domain" description="UspA" evidence="2">
    <location>
        <begin position="1"/>
        <end position="158"/>
    </location>
</feature>
<dbReference type="Gene3D" id="3.40.50.620">
    <property type="entry name" value="HUPs"/>
    <property type="match status" value="1"/>
</dbReference>
<dbReference type="PANTHER" id="PTHR46268:SF8">
    <property type="entry name" value="UNIVERSAL STRESS PROTEIN SLL1388"/>
    <property type="match status" value="1"/>
</dbReference>
<dbReference type="Proteomes" id="UP000185557">
    <property type="component" value="Unassembled WGS sequence"/>
</dbReference>
<dbReference type="CDD" id="cd00293">
    <property type="entry name" value="USP-like"/>
    <property type="match status" value="1"/>
</dbReference>
<protein>
    <submittedName>
        <fullName evidence="3">Universal stress protein UspA</fullName>
    </submittedName>
</protein>
<dbReference type="RefSeq" id="WP_073608199.1">
    <property type="nucleotide sequence ID" value="NZ_MRCG01000005.1"/>
</dbReference>
<evidence type="ECO:0000256" key="1">
    <source>
        <dbReference type="ARBA" id="ARBA00008791"/>
    </source>
</evidence>
<reference evidence="3 4" key="1">
    <citation type="submission" date="2016-11" db="EMBL/GenBank/DDBJ databases">
        <title>Draft Genome Sequences of Nine Cyanobacterial Strains from Diverse Habitats.</title>
        <authorList>
            <person name="Zhu T."/>
            <person name="Hou S."/>
            <person name="Lu X."/>
            <person name="Hess W.R."/>
        </authorList>
    </citation>
    <scope>NUCLEOTIDE SEQUENCE [LARGE SCALE GENOMIC DNA]</scope>
    <source>
        <strain evidence="3 4">NIES-30</strain>
    </source>
</reference>
<dbReference type="InterPro" id="IPR014729">
    <property type="entry name" value="Rossmann-like_a/b/a_fold"/>
</dbReference>